<keyword evidence="17 19" id="KW-0234">DNA repair</keyword>
<evidence type="ECO:0000256" key="17">
    <source>
        <dbReference type="ARBA" id="ARBA00023204"/>
    </source>
</evidence>
<dbReference type="EMBL" id="AAZO01005495">
    <property type="status" value="NOT_ANNOTATED_CDS"/>
    <property type="molecule type" value="Genomic_DNA"/>
</dbReference>
<dbReference type="GO" id="GO:0030915">
    <property type="term" value="C:Smc5-Smc6 complex"/>
    <property type="evidence" value="ECO:0007669"/>
    <property type="project" value="UniProtKB-UniRule"/>
</dbReference>
<dbReference type="InterPro" id="IPR046349">
    <property type="entry name" value="C1-like_sf"/>
</dbReference>
<dbReference type="KEGG" id="phu:Phum_PHUM450850"/>
<dbReference type="OrthoDB" id="8190280at2759"/>
<keyword evidence="16 19" id="KW-0233">DNA recombination</keyword>
<comment type="similarity">
    <text evidence="4 19">Belongs to the NSE1 family.</text>
</comment>
<dbReference type="GO" id="GO:0008270">
    <property type="term" value="F:zinc ion binding"/>
    <property type="evidence" value="ECO:0007669"/>
    <property type="project" value="UniProtKB-KW"/>
</dbReference>
<evidence type="ECO:0000256" key="3">
    <source>
        <dbReference type="ARBA" id="ARBA00004574"/>
    </source>
</evidence>
<dbReference type="GO" id="GO:0005634">
    <property type="term" value="C:nucleus"/>
    <property type="evidence" value="ECO:0007669"/>
    <property type="project" value="UniProtKB-SubCell"/>
</dbReference>
<dbReference type="AlphaFoldDB" id="E0VUH9"/>
<evidence type="ECO:0000256" key="14">
    <source>
        <dbReference type="ARBA" id="ARBA00022843"/>
    </source>
</evidence>
<name>E0VUH9_PEDHC</name>
<dbReference type="Gene3D" id="1.10.10.10">
    <property type="entry name" value="Winged helix-like DNA-binding domain superfamily/Winged helix DNA-binding domain"/>
    <property type="match status" value="1"/>
</dbReference>
<dbReference type="EnsemblMetazoa" id="PHUM450850-RA">
    <property type="protein sequence ID" value="PHUM450850-PA"/>
    <property type="gene ID" value="PHUM450850"/>
</dbReference>
<dbReference type="InterPro" id="IPR011513">
    <property type="entry name" value="Nse1"/>
</dbReference>
<keyword evidence="18 19" id="KW-0539">Nucleus</keyword>
<evidence type="ECO:0000256" key="4">
    <source>
        <dbReference type="ARBA" id="ARBA00010258"/>
    </source>
</evidence>
<dbReference type="GO" id="GO:0000781">
    <property type="term" value="C:chromosome, telomeric region"/>
    <property type="evidence" value="ECO:0007669"/>
    <property type="project" value="UniProtKB-SubCell"/>
</dbReference>
<dbReference type="InterPro" id="IPR002219">
    <property type="entry name" value="PKC_DAG/PE"/>
</dbReference>
<keyword evidence="14" id="KW-0832">Ubl conjugation</keyword>
<comment type="subunit">
    <text evidence="19">Component of the Smc5-Smc6 complex.</text>
</comment>
<evidence type="ECO:0000256" key="9">
    <source>
        <dbReference type="ARBA" id="ARBA00022723"/>
    </source>
</evidence>
<evidence type="ECO:0000256" key="5">
    <source>
        <dbReference type="ARBA" id="ARBA00012483"/>
    </source>
</evidence>
<reference evidence="21" key="1">
    <citation type="submission" date="2007-04" db="EMBL/GenBank/DDBJ databases">
        <title>Annotation of Pediculus humanus corporis strain USDA.</title>
        <authorList>
            <person name="Kirkness E."/>
            <person name="Hannick L."/>
            <person name="Hass B."/>
            <person name="Bruggner R."/>
            <person name="Lawson D."/>
            <person name="Bidwell S."/>
            <person name="Joardar V."/>
            <person name="Caler E."/>
            <person name="Walenz B."/>
            <person name="Inman J."/>
            <person name="Schobel S."/>
            <person name="Galinsky K."/>
            <person name="Amedeo P."/>
            <person name="Strausberg R."/>
        </authorList>
    </citation>
    <scope>NUCLEOTIDE SEQUENCE</scope>
    <source>
        <strain evidence="21">USDA</strain>
    </source>
</reference>
<gene>
    <name evidence="22" type="primary">8230306</name>
    <name evidence="21" type="ORF">Phum_PHUM450850</name>
</gene>
<evidence type="ECO:0000256" key="12">
    <source>
        <dbReference type="ARBA" id="ARBA00022786"/>
    </source>
</evidence>
<evidence type="ECO:0000256" key="11">
    <source>
        <dbReference type="ARBA" id="ARBA00022771"/>
    </source>
</evidence>
<dbReference type="OMA" id="WTQMGYF"/>
<sequence length="252" mass="29096">MELTVAQQHLFNYFKIVYVTTKTEALDVLKEIMNTNVDNHNLANEIFSLNKVIKQYDFEIVECFCEITSEKLLILVNTTNDEITQKAKYHDKTTLQFFSEIINNCISSEEGFLTETHCLNLSVDVGLSKTSAESCLNNLIKDKWLNSRNGTISLSMRTIIELEQDIKHCYSEIIKTCTLCRKIILQGYNCINCNVKYHFFCLKKYVHSQINPCCLKCESFLEDLPEGITPKQSRINNNTTSLSPCRKKRKAF</sequence>
<keyword evidence="23" id="KW-1185">Reference proteome</keyword>
<evidence type="ECO:0000256" key="2">
    <source>
        <dbReference type="ARBA" id="ARBA00004123"/>
    </source>
</evidence>
<dbReference type="Pfam" id="PF08746">
    <property type="entry name" value="zf-RING-like"/>
    <property type="match status" value="1"/>
</dbReference>
<evidence type="ECO:0000256" key="6">
    <source>
        <dbReference type="ARBA" id="ARBA00019422"/>
    </source>
</evidence>
<dbReference type="PROSITE" id="PS50081">
    <property type="entry name" value="ZF_DAG_PE_2"/>
    <property type="match status" value="1"/>
</dbReference>
<dbReference type="PANTHER" id="PTHR20973:SF0">
    <property type="entry name" value="NON-STRUCTURAL MAINTENANCE OF CHROMOSOMES ELEMENT 1 HOMOLOG"/>
    <property type="match status" value="1"/>
</dbReference>
<comment type="catalytic activity">
    <reaction evidence="1 19">
        <text>S-ubiquitinyl-[E2 ubiquitin-conjugating enzyme]-L-cysteine + [acceptor protein]-L-lysine = [E2 ubiquitin-conjugating enzyme]-L-cysteine + N(6)-ubiquitinyl-[acceptor protein]-L-lysine.</text>
        <dbReference type="EC" id="2.3.2.27"/>
    </reaction>
</comment>
<dbReference type="RefSeq" id="XP_002429773.1">
    <property type="nucleotide sequence ID" value="XM_002429728.1"/>
</dbReference>
<dbReference type="PANTHER" id="PTHR20973">
    <property type="entry name" value="NON-SMC ELEMENT 1-RELATED"/>
    <property type="match status" value="1"/>
</dbReference>
<organism>
    <name type="scientific">Pediculus humanus subsp. corporis</name>
    <name type="common">Body louse</name>
    <dbReference type="NCBI Taxonomy" id="121224"/>
    <lineage>
        <taxon>Eukaryota</taxon>
        <taxon>Metazoa</taxon>
        <taxon>Ecdysozoa</taxon>
        <taxon>Arthropoda</taxon>
        <taxon>Hexapoda</taxon>
        <taxon>Insecta</taxon>
        <taxon>Pterygota</taxon>
        <taxon>Neoptera</taxon>
        <taxon>Paraneoptera</taxon>
        <taxon>Psocodea</taxon>
        <taxon>Troctomorpha</taxon>
        <taxon>Phthiraptera</taxon>
        <taxon>Anoplura</taxon>
        <taxon>Pediculidae</taxon>
        <taxon>Pediculus</taxon>
    </lineage>
</organism>
<dbReference type="Pfam" id="PF07574">
    <property type="entry name" value="SMC_Nse1"/>
    <property type="match status" value="2"/>
</dbReference>
<evidence type="ECO:0000256" key="19">
    <source>
        <dbReference type="RuleBase" id="RU368018"/>
    </source>
</evidence>
<dbReference type="HOGENOM" id="CLU_1103894_0_0_1"/>
<accession>E0VUH9</accession>
<dbReference type="InterPro" id="IPR036388">
    <property type="entry name" value="WH-like_DNA-bd_sf"/>
</dbReference>
<dbReference type="GO" id="GO:0061630">
    <property type="term" value="F:ubiquitin protein ligase activity"/>
    <property type="evidence" value="ECO:0007669"/>
    <property type="project" value="UniProtKB-EC"/>
</dbReference>
<dbReference type="SUPFAM" id="SSF57889">
    <property type="entry name" value="Cysteine-rich domain"/>
    <property type="match status" value="1"/>
</dbReference>
<evidence type="ECO:0000256" key="10">
    <source>
        <dbReference type="ARBA" id="ARBA00022763"/>
    </source>
</evidence>
<keyword evidence="8 19" id="KW-0808">Transferase</keyword>
<proteinExistence type="inferred from homology"/>
<evidence type="ECO:0000259" key="20">
    <source>
        <dbReference type="PROSITE" id="PS50081"/>
    </source>
</evidence>
<keyword evidence="9 19" id="KW-0479">Metal-binding</keyword>
<protein>
    <recommendedName>
        <fullName evidence="6 19">Non-structural maintenance of chromosomes element 1 homolog</fullName>
        <ecNumber evidence="5 19">2.3.2.27</ecNumber>
    </recommendedName>
</protein>
<evidence type="ECO:0000256" key="16">
    <source>
        <dbReference type="ARBA" id="ARBA00023172"/>
    </source>
</evidence>
<reference evidence="22" key="3">
    <citation type="submission" date="2021-02" db="UniProtKB">
        <authorList>
            <consortium name="EnsemblMetazoa"/>
        </authorList>
    </citation>
    <scope>IDENTIFICATION</scope>
    <source>
        <strain evidence="22">USDA</strain>
    </source>
</reference>
<feature type="domain" description="Phorbol-ester/DAG-type" evidence="20">
    <location>
        <begin position="167"/>
        <end position="213"/>
    </location>
</feature>
<dbReference type="Proteomes" id="UP000009046">
    <property type="component" value="Unassembled WGS sequence"/>
</dbReference>
<evidence type="ECO:0000256" key="15">
    <source>
        <dbReference type="ARBA" id="ARBA00022895"/>
    </source>
</evidence>
<evidence type="ECO:0000256" key="8">
    <source>
        <dbReference type="ARBA" id="ARBA00022679"/>
    </source>
</evidence>
<evidence type="ECO:0000256" key="13">
    <source>
        <dbReference type="ARBA" id="ARBA00022833"/>
    </source>
</evidence>
<keyword evidence="11 19" id="KW-0863">Zinc-finger</keyword>
<dbReference type="InterPro" id="IPR014857">
    <property type="entry name" value="Nse1_RING_C4HC3-type"/>
</dbReference>
<evidence type="ECO:0000256" key="18">
    <source>
        <dbReference type="ARBA" id="ARBA00023242"/>
    </source>
</evidence>
<dbReference type="EC" id="2.3.2.27" evidence="5 19"/>
<dbReference type="InParanoid" id="E0VUH9"/>
<comment type="subcellular location">
    <subcellularLocation>
        <location evidence="3">Chromosome</location>
        <location evidence="3">Telomere</location>
    </subcellularLocation>
    <subcellularLocation>
        <location evidence="2 19">Nucleus</location>
    </subcellularLocation>
</comment>
<dbReference type="VEuPathDB" id="VectorBase:PHUM450850"/>
<evidence type="ECO:0000313" key="23">
    <source>
        <dbReference type="Proteomes" id="UP000009046"/>
    </source>
</evidence>
<dbReference type="GeneID" id="8230306"/>
<keyword evidence="10 19" id="KW-0227">DNA damage</keyword>
<dbReference type="GO" id="GO:0000724">
    <property type="term" value="P:double-strand break repair via homologous recombination"/>
    <property type="evidence" value="ECO:0007669"/>
    <property type="project" value="TreeGrafter"/>
</dbReference>
<dbReference type="Gene3D" id="3.30.40.10">
    <property type="entry name" value="Zinc/RING finger domain, C3HC4 (zinc finger)"/>
    <property type="match status" value="1"/>
</dbReference>
<keyword evidence="15" id="KW-0779">Telomere</keyword>
<dbReference type="eggNOG" id="KOG4718">
    <property type="taxonomic scope" value="Eukaryota"/>
</dbReference>
<dbReference type="STRING" id="121224.E0VUH9"/>
<evidence type="ECO:0000256" key="1">
    <source>
        <dbReference type="ARBA" id="ARBA00000900"/>
    </source>
</evidence>
<dbReference type="Gene3D" id="3.90.1150.220">
    <property type="match status" value="1"/>
</dbReference>
<dbReference type="CTD" id="8230306"/>
<keyword evidence="13 19" id="KW-0862">Zinc</keyword>
<dbReference type="FunFam" id="1.10.10.10:FF:000270">
    <property type="entry name" value="Non-structural maintenance of chromosomes element 1 homolog"/>
    <property type="match status" value="1"/>
</dbReference>
<dbReference type="InterPro" id="IPR013083">
    <property type="entry name" value="Znf_RING/FYVE/PHD"/>
</dbReference>
<keyword evidence="7" id="KW-0158">Chromosome</keyword>
<evidence type="ECO:0000313" key="22">
    <source>
        <dbReference type="EnsemblMetazoa" id="PHUM450850-PA"/>
    </source>
</evidence>
<dbReference type="EMBL" id="DS235786">
    <property type="protein sequence ID" value="EEB17035.1"/>
    <property type="molecule type" value="Genomic_DNA"/>
</dbReference>
<evidence type="ECO:0000313" key="21">
    <source>
        <dbReference type="EMBL" id="EEB17035.1"/>
    </source>
</evidence>
<reference evidence="21" key="2">
    <citation type="submission" date="2007-04" db="EMBL/GenBank/DDBJ databases">
        <title>The genome of the human body louse.</title>
        <authorList>
            <consortium name="The Human Body Louse Genome Consortium"/>
            <person name="Kirkness E."/>
            <person name="Walenz B."/>
            <person name="Hass B."/>
            <person name="Bruggner R."/>
            <person name="Strausberg R."/>
        </authorList>
    </citation>
    <scope>NUCLEOTIDE SEQUENCE</scope>
    <source>
        <strain evidence="21">USDA</strain>
    </source>
</reference>
<evidence type="ECO:0000256" key="7">
    <source>
        <dbReference type="ARBA" id="ARBA00022454"/>
    </source>
</evidence>
<keyword evidence="12 19" id="KW-0833">Ubl conjugation pathway</keyword>